<evidence type="ECO:0000313" key="1">
    <source>
        <dbReference type="EMBL" id="SER45427.1"/>
    </source>
</evidence>
<protein>
    <recommendedName>
        <fullName evidence="3">Capsule polysaccharide biosynthesis protein</fullName>
    </recommendedName>
</protein>
<dbReference type="OrthoDB" id="5448633at2"/>
<accession>A0A1H9PB80</accession>
<keyword evidence="2" id="KW-1185">Reference proteome</keyword>
<dbReference type="RefSeq" id="WP_092686812.1">
    <property type="nucleotide sequence ID" value="NZ_FOGU01000001.1"/>
</dbReference>
<dbReference type="AlphaFoldDB" id="A0A1H9PB80"/>
<name>A0A1H9PB80_9RHOB</name>
<evidence type="ECO:0008006" key="3">
    <source>
        <dbReference type="Google" id="ProtNLM"/>
    </source>
</evidence>
<dbReference type="Proteomes" id="UP000198885">
    <property type="component" value="Unassembled WGS sequence"/>
</dbReference>
<proteinExistence type="predicted"/>
<reference evidence="1 2" key="1">
    <citation type="submission" date="2016-10" db="EMBL/GenBank/DDBJ databases">
        <authorList>
            <person name="de Groot N.N."/>
        </authorList>
    </citation>
    <scope>NUCLEOTIDE SEQUENCE [LARGE SCALE GENOMIC DNA]</scope>
    <source>
        <strain evidence="1 2">DSM 23042</strain>
    </source>
</reference>
<evidence type="ECO:0000313" key="2">
    <source>
        <dbReference type="Proteomes" id="UP000198885"/>
    </source>
</evidence>
<sequence>MKRIFYFPTGRRMWFDLARSLEEQGVATPVAWLGDPRHDATARETFPDCEVVPVMPSRAGSLSGAPLWRGTHAGFWTSAEHDRARDHAIKLMDRVDWTGEQRGVTRAALFDGLVLWALALVERHDPDALVMSEPPHQPLQLVIEHVMRWLGRDVLCFAGWSIMPLMMLRRDYDGPILPAPDGALREHLRDRIGQEADAFVGRFDDAAAIEPRYMAQQRDRAARIARRDRRMRALTAPLRLALRPLGRVLGRRYAIDIDPPHASDNLFTEDRLPRAALGDRKRTIAARRTRLADRLDAAIGTDLPADYVYVPLHYEPERTTNPDGGVFHDQIRALSVLRALLPDDIGIVVKEHPSQLSAAMRGFLGRSPGFYRVIRQIEGLHIAPNETPSTALITNARATAAITGTAVIESACLGRPGLIFGHPWFEGCPNVHRVGQGADLAAILAEIPQPRGAVRDWLVTRASEVAMPGCINPSNERYFRSYYEMDGFAEAECIAATNAIAQALG</sequence>
<dbReference type="EMBL" id="FOGU01000001">
    <property type="protein sequence ID" value="SER45427.1"/>
    <property type="molecule type" value="Genomic_DNA"/>
</dbReference>
<gene>
    <name evidence="1" type="ORF">SAMN04490244_101103</name>
</gene>
<dbReference type="STRING" id="641238.SAMN04490244_101103"/>
<organism evidence="1 2">
    <name type="scientific">Tranquillimonas rosea</name>
    <dbReference type="NCBI Taxonomy" id="641238"/>
    <lineage>
        <taxon>Bacteria</taxon>
        <taxon>Pseudomonadati</taxon>
        <taxon>Pseudomonadota</taxon>
        <taxon>Alphaproteobacteria</taxon>
        <taxon>Rhodobacterales</taxon>
        <taxon>Roseobacteraceae</taxon>
        <taxon>Tranquillimonas</taxon>
    </lineage>
</organism>